<proteinExistence type="predicted"/>
<dbReference type="KEGG" id="mcha:111025464"/>
<dbReference type="PANTHER" id="PTHR31672">
    <property type="entry name" value="BNACNNG10540D PROTEIN"/>
    <property type="match status" value="1"/>
</dbReference>
<protein>
    <submittedName>
        <fullName evidence="3">F-box protein CPR30-like</fullName>
    </submittedName>
</protein>
<accession>A0A6J1DXN6</accession>
<dbReference type="Gene3D" id="1.20.1280.50">
    <property type="match status" value="1"/>
</dbReference>
<dbReference type="Proteomes" id="UP000504603">
    <property type="component" value="Unplaced"/>
</dbReference>
<dbReference type="SUPFAM" id="SSF81383">
    <property type="entry name" value="F-box domain"/>
    <property type="match status" value="1"/>
</dbReference>
<keyword evidence="2" id="KW-1185">Reference proteome</keyword>
<dbReference type="GeneID" id="111025464"/>
<dbReference type="OrthoDB" id="1867629at2759"/>
<organism evidence="2 3">
    <name type="scientific">Momordica charantia</name>
    <name type="common">Bitter gourd</name>
    <name type="synonym">Balsam pear</name>
    <dbReference type="NCBI Taxonomy" id="3673"/>
    <lineage>
        <taxon>Eukaryota</taxon>
        <taxon>Viridiplantae</taxon>
        <taxon>Streptophyta</taxon>
        <taxon>Embryophyta</taxon>
        <taxon>Tracheophyta</taxon>
        <taxon>Spermatophyta</taxon>
        <taxon>Magnoliopsida</taxon>
        <taxon>eudicotyledons</taxon>
        <taxon>Gunneridae</taxon>
        <taxon>Pentapetalae</taxon>
        <taxon>rosids</taxon>
        <taxon>fabids</taxon>
        <taxon>Cucurbitales</taxon>
        <taxon>Cucurbitaceae</taxon>
        <taxon>Momordiceae</taxon>
        <taxon>Momordica</taxon>
    </lineage>
</organism>
<dbReference type="InterPro" id="IPR013187">
    <property type="entry name" value="F-box-assoc_dom_typ3"/>
</dbReference>
<name>A0A6J1DXN6_MOMCH</name>
<dbReference type="InterPro" id="IPR017451">
    <property type="entry name" value="F-box-assoc_interact_dom"/>
</dbReference>
<gene>
    <name evidence="3" type="primary">LOC111025464</name>
</gene>
<dbReference type="AlphaFoldDB" id="A0A6J1DXN6"/>
<dbReference type="SMART" id="SM00256">
    <property type="entry name" value="FBOX"/>
    <property type="match status" value="1"/>
</dbReference>
<reference evidence="3" key="1">
    <citation type="submission" date="2025-08" db="UniProtKB">
        <authorList>
            <consortium name="RefSeq"/>
        </authorList>
    </citation>
    <scope>IDENTIFICATION</scope>
    <source>
        <strain evidence="3">OHB3-1</strain>
    </source>
</reference>
<feature type="domain" description="F-box" evidence="1">
    <location>
        <begin position="3"/>
        <end position="50"/>
    </location>
</feature>
<evidence type="ECO:0000313" key="3">
    <source>
        <dbReference type="RefSeq" id="XP_022159018.1"/>
    </source>
</evidence>
<dbReference type="PANTHER" id="PTHR31672:SF13">
    <property type="entry name" value="F-BOX PROTEIN CPR30-LIKE"/>
    <property type="match status" value="1"/>
</dbReference>
<dbReference type="Pfam" id="PF08268">
    <property type="entry name" value="FBA_3"/>
    <property type="match status" value="1"/>
</dbReference>
<dbReference type="NCBIfam" id="TIGR01640">
    <property type="entry name" value="F_box_assoc_1"/>
    <property type="match status" value="1"/>
</dbReference>
<dbReference type="Pfam" id="PF00646">
    <property type="entry name" value="F-box"/>
    <property type="match status" value="1"/>
</dbReference>
<dbReference type="InterPro" id="IPR036047">
    <property type="entry name" value="F-box-like_dom_sf"/>
</dbReference>
<dbReference type="CDD" id="cd22157">
    <property type="entry name" value="F-box_AtFBW1-like"/>
    <property type="match status" value="1"/>
</dbReference>
<dbReference type="InterPro" id="IPR001810">
    <property type="entry name" value="F-box_dom"/>
</dbReference>
<evidence type="ECO:0000259" key="1">
    <source>
        <dbReference type="PROSITE" id="PS50181"/>
    </source>
</evidence>
<dbReference type="InterPro" id="IPR050796">
    <property type="entry name" value="SCF_F-box_component"/>
</dbReference>
<evidence type="ECO:0000313" key="2">
    <source>
        <dbReference type="Proteomes" id="UP000504603"/>
    </source>
</evidence>
<sequence>MDYITLGCLPDEVMIEILLRLSPECLMRFKAVSKSWYDLIEDPEFAVKHLMFSVQQQNLPNAPPTVLLKSLVSRDSETKQNILSFLTLSNNDVDDSGSTVDIDVPLFENSVAMDFKGHSHGIVCLSENRTEIFLCNPATREFYQLPPSIILLKERPLEPDGFDSSTNAVGFGYDSVSMDFKVVRVVDYWEGPFCYPSKAEVYSLSTGHWREVKSHQSVSVYWAPSFETFYEGIYYWWAEHSYRMENSEVIQTFDMSQEVFQLIPVPDTFRRFDDDYRSLGVWKGSIVILHYPVDGEEKMFDMWAMENNQKGEVSWSMLMRIGPISGVEIPLLFVHNCDELLMEAKDGRVVSYNMNTQHLKQLPIKGHPERFEATNFVKTLLSIKSGSKFDIQVASQTI</sequence>
<dbReference type="PROSITE" id="PS50181">
    <property type="entry name" value="FBOX"/>
    <property type="match status" value="1"/>
</dbReference>
<dbReference type="RefSeq" id="XP_022159018.1">
    <property type="nucleotide sequence ID" value="XM_022303326.1"/>
</dbReference>